<evidence type="ECO:0000313" key="3">
    <source>
        <dbReference type="EMBL" id="PWG78993.1"/>
    </source>
</evidence>
<dbReference type="InterPro" id="IPR036378">
    <property type="entry name" value="FAS1_dom_sf"/>
</dbReference>
<dbReference type="GO" id="GO:0005615">
    <property type="term" value="C:extracellular space"/>
    <property type="evidence" value="ECO:0007669"/>
    <property type="project" value="TreeGrafter"/>
</dbReference>
<dbReference type="InterPro" id="IPR000782">
    <property type="entry name" value="FAS1_domain"/>
</dbReference>
<comment type="caution">
    <text evidence="3">The sequence shown here is derived from an EMBL/GenBank/DDBJ whole genome shotgun (WGS) entry which is preliminary data.</text>
</comment>
<dbReference type="PANTHER" id="PTHR10900">
    <property type="entry name" value="PERIOSTIN-RELATED"/>
    <property type="match status" value="1"/>
</dbReference>
<dbReference type="AlphaFoldDB" id="A0A2U2PCB8"/>
<dbReference type="Proteomes" id="UP000245647">
    <property type="component" value="Unassembled WGS sequence"/>
</dbReference>
<evidence type="ECO:0000256" key="1">
    <source>
        <dbReference type="SAM" id="SignalP"/>
    </source>
</evidence>
<evidence type="ECO:0000313" key="4">
    <source>
        <dbReference type="Proteomes" id="UP000245647"/>
    </source>
</evidence>
<sequence length="477" mass="53904">MMIKLTKIFVLLVSLQCIMAGCKDPWNDHSELNEPLLGKNLLEVIETNPDLSRFKDLLVRTGYDKTLASSYKFTVWAPQNSALEQLDESVLNDTARLKQFVGNYIVSQPYSTKISDTVTLRLKTLNGKYVRFGAKKLEGITLVQQDLFAGNGVLHVLNGIVYPKQNILEYMNNTSFKQKDYIKSLEYDAIDSARAEQIGVDPVTSKPIYKPGTGIIKKNYLFDKTGGLADEGQEYTVILLQDDAIDAELAKFQPYTGGDHPLVDNAYTVLKDLVFRKAIDIDTLKSAELISDDGVRVPFRKDAVLEKIKTSNGFIYRMSSASVALADKIMPVRREGETPDGFSRTDKAGNIALRLRRAPLSEGAYLYNDIYVFNHKVPLFHVKYNFHKVYKGKYKIYWVAPNDSQDKTFKQRIAFNNFDGDYLEKTVPLKDYSEVEVGEYTVDKYGDLTVYIIADNNGTDGINSINLDYFKLVPVLP</sequence>
<keyword evidence="1" id="KW-0732">Signal</keyword>
<keyword evidence="4" id="KW-1185">Reference proteome</keyword>
<dbReference type="InterPro" id="IPR050904">
    <property type="entry name" value="Adhesion/Biosynth-related"/>
</dbReference>
<dbReference type="PANTHER" id="PTHR10900:SF77">
    <property type="entry name" value="FI19380P1"/>
    <property type="match status" value="1"/>
</dbReference>
<dbReference type="PROSITE" id="PS51257">
    <property type="entry name" value="PROKAR_LIPOPROTEIN"/>
    <property type="match status" value="1"/>
</dbReference>
<feature type="domain" description="FAS1" evidence="2">
    <location>
        <begin position="38"/>
        <end position="161"/>
    </location>
</feature>
<dbReference type="Gene3D" id="2.30.180.10">
    <property type="entry name" value="FAS1 domain"/>
    <property type="match status" value="1"/>
</dbReference>
<organism evidence="3 4">
    <name type="scientific">Pararcticibacter amylolyticus</name>
    <dbReference type="NCBI Taxonomy" id="2173175"/>
    <lineage>
        <taxon>Bacteria</taxon>
        <taxon>Pseudomonadati</taxon>
        <taxon>Bacteroidota</taxon>
        <taxon>Sphingobacteriia</taxon>
        <taxon>Sphingobacteriales</taxon>
        <taxon>Sphingobacteriaceae</taxon>
        <taxon>Pararcticibacter</taxon>
    </lineage>
</organism>
<protein>
    <recommendedName>
        <fullName evidence="2">FAS1 domain-containing protein</fullName>
    </recommendedName>
</protein>
<dbReference type="SMART" id="SM00554">
    <property type="entry name" value="FAS1"/>
    <property type="match status" value="1"/>
</dbReference>
<accession>A0A2U2PCB8</accession>
<feature type="chain" id="PRO_5015421781" description="FAS1 domain-containing protein" evidence="1">
    <location>
        <begin position="21"/>
        <end position="477"/>
    </location>
</feature>
<dbReference type="RefSeq" id="WP_109417437.1">
    <property type="nucleotide sequence ID" value="NZ_QEAS01000018.1"/>
</dbReference>
<dbReference type="SUPFAM" id="SSF82153">
    <property type="entry name" value="FAS1 domain"/>
    <property type="match status" value="1"/>
</dbReference>
<reference evidence="3 4" key="1">
    <citation type="submission" date="2018-04" db="EMBL/GenBank/DDBJ databases">
        <title>Pedobacter chongqingensis sp. nov., isolated from a rottenly hemp rope.</title>
        <authorList>
            <person name="Cai Y."/>
        </authorList>
    </citation>
    <scope>NUCLEOTIDE SEQUENCE [LARGE SCALE GENOMIC DNA]</scope>
    <source>
        <strain evidence="3 4">FJ4-8</strain>
    </source>
</reference>
<name>A0A2U2PCB8_9SPHI</name>
<dbReference type="EMBL" id="QEAS01000018">
    <property type="protein sequence ID" value="PWG78993.1"/>
    <property type="molecule type" value="Genomic_DNA"/>
</dbReference>
<gene>
    <name evidence="3" type="ORF">DDR33_19285</name>
</gene>
<evidence type="ECO:0000259" key="2">
    <source>
        <dbReference type="PROSITE" id="PS50213"/>
    </source>
</evidence>
<proteinExistence type="predicted"/>
<feature type="signal peptide" evidence="1">
    <location>
        <begin position="1"/>
        <end position="20"/>
    </location>
</feature>
<dbReference type="PROSITE" id="PS50213">
    <property type="entry name" value="FAS1"/>
    <property type="match status" value="1"/>
</dbReference>
<dbReference type="OrthoDB" id="831756at2"/>
<dbReference type="Pfam" id="PF02469">
    <property type="entry name" value="Fasciclin"/>
    <property type="match status" value="1"/>
</dbReference>